<proteinExistence type="predicted"/>
<keyword evidence="3" id="KW-1185">Reference proteome</keyword>
<organism evidence="2 3">
    <name type="scientific">Actinoplanes cyaneus</name>
    <dbReference type="NCBI Taxonomy" id="52696"/>
    <lineage>
        <taxon>Bacteria</taxon>
        <taxon>Bacillati</taxon>
        <taxon>Actinomycetota</taxon>
        <taxon>Actinomycetes</taxon>
        <taxon>Micromonosporales</taxon>
        <taxon>Micromonosporaceae</taxon>
        <taxon>Actinoplanes</taxon>
    </lineage>
</organism>
<feature type="domain" description="N-acetyltransferase" evidence="1">
    <location>
        <begin position="110"/>
        <end position="240"/>
    </location>
</feature>
<dbReference type="EMBL" id="BOMH01000018">
    <property type="protein sequence ID" value="GID64758.1"/>
    <property type="molecule type" value="Genomic_DNA"/>
</dbReference>
<dbReference type="Proteomes" id="UP000619479">
    <property type="component" value="Unassembled WGS sequence"/>
</dbReference>
<accession>A0A919IFT5</accession>
<dbReference type="CDD" id="cd04301">
    <property type="entry name" value="NAT_SF"/>
    <property type="match status" value="1"/>
</dbReference>
<reference evidence="2" key="1">
    <citation type="submission" date="2021-01" db="EMBL/GenBank/DDBJ databases">
        <title>Whole genome shotgun sequence of Actinoplanes cyaneus NBRC 14990.</title>
        <authorList>
            <person name="Komaki H."/>
            <person name="Tamura T."/>
        </authorList>
    </citation>
    <scope>NUCLEOTIDE SEQUENCE</scope>
    <source>
        <strain evidence="2">NBRC 14990</strain>
    </source>
</reference>
<sequence length="240" mass="25837">MGSPVIDWRDRPVEGRVTGVLNNPVWAALSGPQAGYAEAAGDAARYLPEIAPFCAVSDPSDPAAWRDLATLTDHALLTGPALSPPAGWVEESRMKGVQMVGTAMSAVDDPEAVPLTEHDVPEMLELVARAQPGPFRKRTLDLGRYLGIRAEDGRLISMAGERFRMPGWTEVSAVCTDPEFRGQGLGARLTLAVASGILARGELPFLHAVHDNEDAIRLYGRLGFSHNADVWFASFRHVGS</sequence>
<dbReference type="Gene3D" id="3.40.630.30">
    <property type="match status" value="1"/>
</dbReference>
<dbReference type="PROSITE" id="PS51186">
    <property type="entry name" value="GNAT"/>
    <property type="match status" value="1"/>
</dbReference>
<dbReference type="AlphaFoldDB" id="A0A919IFT5"/>
<comment type="caution">
    <text evidence="2">The sequence shown here is derived from an EMBL/GenBank/DDBJ whole genome shotgun (WGS) entry which is preliminary data.</text>
</comment>
<dbReference type="InterPro" id="IPR000182">
    <property type="entry name" value="GNAT_dom"/>
</dbReference>
<gene>
    <name evidence="2" type="ORF">Acy02nite_26390</name>
</gene>
<dbReference type="InterPro" id="IPR016181">
    <property type="entry name" value="Acyl_CoA_acyltransferase"/>
</dbReference>
<dbReference type="SUPFAM" id="SSF55729">
    <property type="entry name" value="Acyl-CoA N-acyltransferases (Nat)"/>
    <property type="match status" value="1"/>
</dbReference>
<protein>
    <recommendedName>
        <fullName evidence="1">N-acetyltransferase domain-containing protein</fullName>
    </recommendedName>
</protein>
<name>A0A919IFT5_9ACTN</name>
<dbReference type="InterPro" id="IPR013653">
    <property type="entry name" value="GCN5-like_dom"/>
</dbReference>
<evidence type="ECO:0000313" key="2">
    <source>
        <dbReference type="EMBL" id="GID64758.1"/>
    </source>
</evidence>
<evidence type="ECO:0000313" key="3">
    <source>
        <dbReference type="Proteomes" id="UP000619479"/>
    </source>
</evidence>
<dbReference type="Pfam" id="PF08445">
    <property type="entry name" value="FR47"/>
    <property type="match status" value="1"/>
</dbReference>
<evidence type="ECO:0000259" key="1">
    <source>
        <dbReference type="PROSITE" id="PS51186"/>
    </source>
</evidence>
<dbReference type="GO" id="GO:0016747">
    <property type="term" value="F:acyltransferase activity, transferring groups other than amino-acyl groups"/>
    <property type="evidence" value="ECO:0007669"/>
    <property type="project" value="InterPro"/>
</dbReference>